<dbReference type="SUPFAM" id="SSF51735">
    <property type="entry name" value="NAD(P)-binding Rossmann-fold domains"/>
    <property type="match status" value="1"/>
</dbReference>
<sequence length="353" mass="36843">MSTQKSLLLLEAKADYVLNRAYPIPQPGKDEILVKIKASAINPGDYWVKSLGKVPGRAEGFPIITGFDIAGDVVKLGEGVTKFKVGDRVFFAGNFDPAYGGFQEYTLTDVDTAAIIPPGLSYDDGSTLSVSFATGYIGLYGVVPLGLGLKSILTDGGIGAYSGKAIFIAGGSSSSGVAAIQLAKLSGFTYIVTTSSLHNRAYLQGFGATHVLDRKLSPEQLASELKNIKGLPKLEYAFDAYGDENTSFAAATAALSPGGRVVTVSPVIGGAAGDLPDGKVKSTFMAVKGIPVSRAYYVELFAGIEKLLEDGSIKPARSEVLPGGLTGVDEGLKRIEKGQVSGVKLVIHPEDTP</sequence>
<dbReference type="InterPro" id="IPR047122">
    <property type="entry name" value="Trans-enoyl_RdTase-like"/>
</dbReference>
<dbReference type="Pfam" id="PF08240">
    <property type="entry name" value="ADH_N"/>
    <property type="match status" value="1"/>
</dbReference>
<dbReference type="Gene3D" id="3.40.50.720">
    <property type="entry name" value="NAD(P)-binding Rossmann-like Domain"/>
    <property type="match status" value="1"/>
</dbReference>
<organism evidence="2 3">
    <name type="scientific">Coprinellus micaceus</name>
    <name type="common">Glistening ink-cap mushroom</name>
    <name type="synonym">Coprinus micaceus</name>
    <dbReference type="NCBI Taxonomy" id="71717"/>
    <lineage>
        <taxon>Eukaryota</taxon>
        <taxon>Fungi</taxon>
        <taxon>Dikarya</taxon>
        <taxon>Basidiomycota</taxon>
        <taxon>Agaricomycotina</taxon>
        <taxon>Agaricomycetes</taxon>
        <taxon>Agaricomycetidae</taxon>
        <taxon>Agaricales</taxon>
        <taxon>Agaricineae</taxon>
        <taxon>Psathyrellaceae</taxon>
        <taxon>Coprinellus</taxon>
    </lineage>
</organism>
<accession>A0A4Y7THM9</accession>
<dbReference type="InterPro" id="IPR013154">
    <property type="entry name" value="ADH-like_N"/>
</dbReference>
<reference evidence="2 3" key="1">
    <citation type="journal article" date="2019" name="Nat. Ecol. Evol.">
        <title>Megaphylogeny resolves global patterns of mushroom evolution.</title>
        <authorList>
            <person name="Varga T."/>
            <person name="Krizsan K."/>
            <person name="Foldi C."/>
            <person name="Dima B."/>
            <person name="Sanchez-Garcia M."/>
            <person name="Sanchez-Ramirez S."/>
            <person name="Szollosi G.J."/>
            <person name="Szarkandi J.G."/>
            <person name="Papp V."/>
            <person name="Albert L."/>
            <person name="Andreopoulos W."/>
            <person name="Angelini C."/>
            <person name="Antonin V."/>
            <person name="Barry K.W."/>
            <person name="Bougher N.L."/>
            <person name="Buchanan P."/>
            <person name="Buyck B."/>
            <person name="Bense V."/>
            <person name="Catcheside P."/>
            <person name="Chovatia M."/>
            <person name="Cooper J."/>
            <person name="Damon W."/>
            <person name="Desjardin D."/>
            <person name="Finy P."/>
            <person name="Geml J."/>
            <person name="Haridas S."/>
            <person name="Hughes K."/>
            <person name="Justo A."/>
            <person name="Karasinski D."/>
            <person name="Kautmanova I."/>
            <person name="Kiss B."/>
            <person name="Kocsube S."/>
            <person name="Kotiranta H."/>
            <person name="LaButti K.M."/>
            <person name="Lechner B.E."/>
            <person name="Liimatainen K."/>
            <person name="Lipzen A."/>
            <person name="Lukacs Z."/>
            <person name="Mihaltcheva S."/>
            <person name="Morgado L.N."/>
            <person name="Niskanen T."/>
            <person name="Noordeloos M.E."/>
            <person name="Ohm R.A."/>
            <person name="Ortiz-Santana B."/>
            <person name="Ovrebo C."/>
            <person name="Racz N."/>
            <person name="Riley R."/>
            <person name="Savchenko A."/>
            <person name="Shiryaev A."/>
            <person name="Soop K."/>
            <person name="Spirin V."/>
            <person name="Szebenyi C."/>
            <person name="Tomsovsky M."/>
            <person name="Tulloss R.E."/>
            <person name="Uehling J."/>
            <person name="Grigoriev I.V."/>
            <person name="Vagvolgyi C."/>
            <person name="Papp T."/>
            <person name="Martin F.M."/>
            <person name="Miettinen O."/>
            <person name="Hibbett D.S."/>
            <person name="Nagy L.G."/>
        </authorList>
    </citation>
    <scope>NUCLEOTIDE SEQUENCE [LARGE SCALE GENOMIC DNA]</scope>
    <source>
        <strain evidence="2 3">FP101781</strain>
    </source>
</reference>
<name>A0A4Y7THM9_COPMI</name>
<feature type="domain" description="Enoyl reductase (ER)" evidence="1">
    <location>
        <begin position="13"/>
        <end position="347"/>
    </location>
</feature>
<protein>
    <submittedName>
        <fullName evidence="2">GroES-like protein</fullName>
    </submittedName>
</protein>
<dbReference type="Pfam" id="PF00107">
    <property type="entry name" value="ADH_zinc_N"/>
    <property type="match status" value="1"/>
</dbReference>
<gene>
    <name evidence="2" type="ORF">FA13DRAFT_1789882</name>
</gene>
<dbReference type="PANTHER" id="PTHR45348:SF2">
    <property type="entry name" value="ZINC-TYPE ALCOHOL DEHYDROGENASE-LIKE PROTEIN C2E1P3.01"/>
    <property type="match status" value="1"/>
</dbReference>
<evidence type="ECO:0000313" key="2">
    <source>
        <dbReference type="EMBL" id="TEB33428.1"/>
    </source>
</evidence>
<keyword evidence="3" id="KW-1185">Reference proteome</keyword>
<dbReference type="STRING" id="71717.A0A4Y7THM9"/>
<dbReference type="InterPro" id="IPR036291">
    <property type="entry name" value="NAD(P)-bd_dom_sf"/>
</dbReference>
<dbReference type="SUPFAM" id="SSF50129">
    <property type="entry name" value="GroES-like"/>
    <property type="match status" value="1"/>
</dbReference>
<evidence type="ECO:0000259" key="1">
    <source>
        <dbReference type="SMART" id="SM00829"/>
    </source>
</evidence>
<dbReference type="CDD" id="cd08249">
    <property type="entry name" value="enoyl_reductase_like"/>
    <property type="match status" value="1"/>
</dbReference>
<dbReference type="GO" id="GO:0016651">
    <property type="term" value="F:oxidoreductase activity, acting on NAD(P)H"/>
    <property type="evidence" value="ECO:0007669"/>
    <property type="project" value="InterPro"/>
</dbReference>
<dbReference type="PANTHER" id="PTHR45348">
    <property type="entry name" value="HYPOTHETICAL OXIDOREDUCTASE (EUROFUNG)"/>
    <property type="match status" value="1"/>
</dbReference>
<comment type="caution">
    <text evidence="2">The sequence shown here is derived from an EMBL/GenBank/DDBJ whole genome shotgun (WGS) entry which is preliminary data.</text>
</comment>
<dbReference type="Proteomes" id="UP000298030">
    <property type="component" value="Unassembled WGS sequence"/>
</dbReference>
<dbReference type="SMART" id="SM00829">
    <property type="entry name" value="PKS_ER"/>
    <property type="match status" value="1"/>
</dbReference>
<dbReference type="OrthoDB" id="3233595at2759"/>
<dbReference type="InterPro" id="IPR013149">
    <property type="entry name" value="ADH-like_C"/>
</dbReference>
<dbReference type="Gene3D" id="3.90.180.10">
    <property type="entry name" value="Medium-chain alcohol dehydrogenases, catalytic domain"/>
    <property type="match status" value="1"/>
</dbReference>
<dbReference type="InterPro" id="IPR011032">
    <property type="entry name" value="GroES-like_sf"/>
</dbReference>
<dbReference type="InterPro" id="IPR020843">
    <property type="entry name" value="ER"/>
</dbReference>
<proteinExistence type="predicted"/>
<dbReference type="AlphaFoldDB" id="A0A4Y7THM9"/>
<evidence type="ECO:0000313" key="3">
    <source>
        <dbReference type="Proteomes" id="UP000298030"/>
    </source>
</evidence>
<dbReference type="EMBL" id="QPFP01000012">
    <property type="protein sequence ID" value="TEB33428.1"/>
    <property type="molecule type" value="Genomic_DNA"/>
</dbReference>